<sequence length="70" mass="7541">MAESRQEPRRGWTVGVGDDAVRVRGPRAPELHPSLGRGSPSTRCEPIVHPSCTLSRHPSLLGMACASRLP</sequence>
<evidence type="ECO:0000313" key="2">
    <source>
        <dbReference type="EMBL" id="JAD34483.1"/>
    </source>
</evidence>
<evidence type="ECO:0000256" key="1">
    <source>
        <dbReference type="SAM" id="MobiDB-lite"/>
    </source>
</evidence>
<proteinExistence type="predicted"/>
<organism evidence="2">
    <name type="scientific">Arundo donax</name>
    <name type="common">Giant reed</name>
    <name type="synonym">Donax arundinaceus</name>
    <dbReference type="NCBI Taxonomy" id="35708"/>
    <lineage>
        <taxon>Eukaryota</taxon>
        <taxon>Viridiplantae</taxon>
        <taxon>Streptophyta</taxon>
        <taxon>Embryophyta</taxon>
        <taxon>Tracheophyta</taxon>
        <taxon>Spermatophyta</taxon>
        <taxon>Magnoliopsida</taxon>
        <taxon>Liliopsida</taxon>
        <taxon>Poales</taxon>
        <taxon>Poaceae</taxon>
        <taxon>PACMAD clade</taxon>
        <taxon>Arundinoideae</taxon>
        <taxon>Arundineae</taxon>
        <taxon>Arundo</taxon>
    </lineage>
</organism>
<reference evidence="2" key="2">
    <citation type="journal article" date="2015" name="Data Brief">
        <title>Shoot transcriptome of the giant reed, Arundo donax.</title>
        <authorList>
            <person name="Barrero R.A."/>
            <person name="Guerrero F.D."/>
            <person name="Moolhuijzen P."/>
            <person name="Goolsby J.A."/>
            <person name="Tidwell J."/>
            <person name="Bellgard S.E."/>
            <person name="Bellgard M.I."/>
        </authorList>
    </citation>
    <scope>NUCLEOTIDE SEQUENCE</scope>
    <source>
        <tissue evidence="2">Shoot tissue taken approximately 20 cm above the soil surface</tissue>
    </source>
</reference>
<name>A0A0A8Z9W3_ARUDO</name>
<accession>A0A0A8Z9W3</accession>
<dbReference type="AlphaFoldDB" id="A0A0A8Z9W3"/>
<protein>
    <submittedName>
        <fullName evidence="2">Uncharacterized protein</fullName>
    </submittedName>
</protein>
<feature type="region of interest" description="Disordered" evidence="1">
    <location>
        <begin position="24"/>
        <end position="43"/>
    </location>
</feature>
<reference evidence="2" key="1">
    <citation type="submission" date="2014-09" db="EMBL/GenBank/DDBJ databases">
        <authorList>
            <person name="Magalhaes I.L.F."/>
            <person name="Oliveira U."/>
            <person name="Santos F.R."/>
            <person name="Vidigal T.H.D.A."/>
            <person name="Brescovit A.D."/>
            <person name="Santos A.J."/>
        </authorList>
    </citation>
    <scope>NUCLEOTIDE SEQUENCE</scope>
    <source>
        <tissue evidence="2">Shoot tissue taken approximately 20 cm above the soil surface</tissue>
    </source>
</reference>
<dbReference type="EMBL" id="GBRH01263412">
    <property type="protein sequence ID" value="JAD34483.1"/>
    <property type="molecule type" value="Transcribed_RNA"/>
</dbReference>